<dbReference type="Proteomes" id="UP000887565">
    <property type="component" value="Unplaced"/>
</dbReference>
<proteinExistence type="predicted"/>
<reference evidence="2" key="1">
    <citation type="submission" date="2022-11" db="UniProtKB">
        <authorList>
            <consortium name="WormBaseParasite"/>
        </authorList>
    </citation>
    <scope>IDENTIFICATION</scope>
</reference>
<dbReference type="WBParaSite" id="nRc.2.0.1.t08772-RA">
    <property type="protein sequence ID" value="nRc.2.0.1.t08772-RA"/>
    <property type="gene ID" value="nRc.2.0.1.g08772"/>
</dbReference>
<evidence type="ECO:0000313" key="2">
    <source>
        <dbReference type="WBParaSite" id="nRc.2.0.1.t08772-RA"/>
    </source>
</evidence>
<sequence length="60" mass="6857">MSCSADSPGMFFELAKKYFNVRGKAVTGCLRVSYGNSNTQRWYHLQEETGYQFSPLILNN</sequence>
<protein>
    <submittedName>
        <fullName evidence="2">Uncharacterized protein</fullName>
    </submittedName>
</protein>
<name>A0A915I3Q9_ROMCU</name>
<accession>A0A915I3Q9</accession>
<keyword evidence="1" id="KW-1185">Reference proteome</keyword>
<evidence type="ECO:0000313" key="1">
    <source>
        <dbReference type="Proteomes" id="UP000887565"/>
    </source>
</evidence>
<dbReference type="AlphaFoldDB" id="A0A915I3Q9"/>
<organism evidence="1 2">
    <name type="scientific">Romanomermis culicivorax</name>
    <name type="common">Nematode worm</name>
    <dbReference type="NCBI Taxonomy" id="13658"/>
    <lineage>
        <taxon>Eukaryota</taxon>
        <taxon>Metazoa</taxon>
        <taxon>Ecdysozoa</taxon>
        <taxon>Nematoda</taxon>
        <taxon>Enoplea</taxon>
        <taxon>Dorylaimia</taxon>
        <taxon>Mermithida</taxon>
        <taxon>Mermithoidea</taxon>
        <taxon>Mermithidae</taxon>
        <taxon>Romanomermis</taxon>
    </lineage>
</organism>